<feature type="transmembrane region" description="Helical" evidence="1">
    <location>
        <begin position="12"/>
        <end position="37"/>
    </location>
</feature>
<organism evidence="2 3">
    <name type="scientific">Dreissena polymorpha</name>
    <name type="common">Zebra mussel</name>
    <name type="synonym">Mytilus polymorpha</name>
    <dbReference type="NCBI Taxonomy" id="45954"/>
    <lineage>
        <taxon>Eukaryota</taxon>
        <taxon>Metazoa</taxon>
        <taxon>Spiralia</taxon>
        <taxon>Lophotrochozoa</taxon>
        <taxon>Mollusca</taxon>
        <taxon>Bivalvia</taxon>
        <taxon>Autobranchia</taxon>
        <taxon>Heteroconchia</taxon>
        <taxon>Euheterodonta</taxon>
        <taxon>Imparidentia</taxon>
        <taxon>Neoheterodontei</taxon>
        <taxon>Myida</taxon>
        <taxon>Dreissenoidea</taxon>
        <taxon>Dreissenidae</taxon>
        <taxon>Dreissena</taxon>
    </lineage>
</organism>
<keyword evidence="1" id="KW-1133">Transmembrane helix</keyword>
<reference evidence="2" key="1">
    <citation type="journal article" date="2019" name="bioRxiv">
        <title>The Genome of the Zebra Mussel, Dreissena polymorpha: A Resource for Invasive Species Research.</title>
        <authorList>
            <person name="McCartney M.A."/>
            <person name="Auch B."/>
            <person name="Kono T."/>
            <person name="Mallez S."/>
            <person name="Zhang Y."/>
            <person name="Obille A."/>
            <person name="Becker A."/>
            <person name="Abrahante J.E."/>
            <person name="Garbe J."/>
            <person name="Badalamenti J.P."/>
            <person name="Herman A."/>
            <person name="Mangelson H."/>
            <person name="Liachko I."/>
            <person name="Sullivan S."/>
            <person name="Sone E.D."/>
            <person name="Koren S."/>
            <person name="Silverstein K.A.T."/>
            <person name="Beckman K.B."/>
            <person name="Gohl D.M."/>
        </authorList>
    </citation>
    <scope>NUCLEOTIDE SEQUENCE</scope>
    <source>
        <strain evidence="2">Duluth1</strain>
        <tissue evidence="2">Whole animal</tissue>
    </source>
</reference>
<keyword evidence="3" id="KW-1185">Reference proteome</keyword>
<dbReference type="AlphaFoldDB" id="A0A9D4RZI8"/>
<sequence length="65" mass="7184">MSKYGNRTDEVQIRIAIATTSITILSSLLTSSSISFLTKHRLRKSPAVSIILAVRLQYIDTSTDT</sequence>
<reference evidence="2" key="2">
    <citation type="submission" date="2020-11" db="EMBL/GenBank/DDBJ databases">
        <authorList>
            <person name="McCartney M.A."/>
            <person name="Auch B."/>
            <person name="Kono T."/>
            <person name="Mallez S."/>
            <person name="Becker A."/>
            <person name="Gohl D.M."/>
            <person name="Silverstein K.A.T."/>
            <person name="Koren S."/>
            <person name="Bechman K.B."/>
            <person name="Herman A."/>
            <person name="Abrahante J.E."/>
            <person name="Garbe J."/>
        </authorList>
    </citation>
    <scope>NUCLEOTIDE SEQUENCE</scope>
    <source>
        <strain evidence="2">Duluth1</strain>
        <tissue evidence="2">Whole animal</tissue>
    </source>
</reference>
<protein>
    <submittedName>
        <fullName evidence="2">Uncharacterized protein</fullName>
    </submittedName>
</protein>
<comment type="caution">
    <text evidence="2">The sequence shown here is derived from an EMBL/GenBank/DDBJ whole genome shotgun (WGS) entry which is preliminary data.</text>
</comment>
<evidence type="ECO:0000313" key="2">
    <source>
        <dbReference type="EMBL" id="KAH3886711.1"/>
    </source>
</evidence>
<gene>
    <name evidence="2" type="ORF">DPMN_010724</name>
</gene>
<keyword evidence="1" id="KW-0812">Transmembrane</keyword>
<accession>A0A9D4RZI8</accession>
<name>A0A9D4RZI8_DREPO</name>
<keyword evidence="1" id="KW-0472">Membrane</keyword>
<proteinExistence type="predicted"/>
<evidence type="ECO:0000256" key="1">
    <source>
        <dbReference type="SAM" id="Phobius"/>
    </source>
</evidence>
<evidence type="ECO:0000313" key="3">
    <source>
        <dbReference type="Proteomes" id="UP000828390"/>
    </source>
</evidence>
<dbReference type="Proteomes" id="UP000828390">
    <property type="component" value="Unassembled WGS sequence"/>
</dbReference>
<dbReference type="EMBL" id="JAIWYP010000001">
    <property type="protein sequence ID" value="KAH3886711.1"/>
    <property type="molecule type" value="Genomic_DNA"/>
</dbReference>